<gene>
    <name evidence="2" type="ORF">C1H46_027450</name>
</gene>
<feature type="region of interest" description="Disordered" evidence="1">
    <location>
        <begin position="85"/>
        <end position="104"/>
    </location>
</feature>
<sequence length="104" mass="11496">MCLGEFNDGGSVIPIWYGVAPTVYGLRIEAYNPGIQAFPHQYLRVLLVWDPLFCSLHPDVPRISGSGRVNVGEGCLVKRECTNGGNQLSKAEKSGNKCHSHRRR</sequence>
<evidence type="ECO:0000313" key="3">
    <source>
        <dbReference type="Proteomes" id="UP000315295"/>
    </source>
</evidence>
<dbReference type="AlphaFoldDB" id="A0A540LL58"/>
<protein>
    <submittedName>
        <fullName evidence="2">Uncharacterized protein</fullName>
    </submittedName>
</protein>
<accession>A0A540LL58</accession>
<dbReference type="EMBL" id="VIEB01000551">
    <property type="protein sequence ID" value="TQD87002.1"/>
    <property type="molecule type" value="Genomic_DNA"/>
</dbReference>
<dbReference type="Proteomes" id="UP000315295">
    <property type="component" value="Unassembled WGS sequence"/>
</dbReference>
<keyword evidence="3" id="KW-1185">Reference proteome</keyword>
<evidence type="ECO:0000313" key="2">
    <source>
        <dbReference type="EMBL" id="TQD87002.1"/>
    </source>
</evidence>
<name>A0A540LL58_MALBA</name>
<proteinExistence type="predicted"/>
<comment type="caution">
    <text evidence="2">The sequence shown here is derived from an EMBL/GenBank/DDBJ whole genome shotgun (WGS) entry which is preliminary data.</text>
</comment>
<organism evidence="2 3">
    <name type="scientific">Malus baccata</name>
    <name type="common">Siberian crab apple</name>
    <name type="synonym">Pyrus baccata</name>
    <dbReference type="NCBI Taxonomy" id="106549"/>
    <lineage>
        <taxon>Eukaryota</taxon>
        <taxon>Viridiplantae</taxon>
        <taxon>Streptophyta</taxon>
        <taxon>Embryophyta</taxon>
        <taxon>Tracheophyta</taxon>
        <taxon>Spermatophyta</taxon>
        <taxon>Magnoliopsida</taxon>
        <taxon>eudicotyledons</taxon>
        <taxon>Gunneridae</taxon>
        <taxon>Pentapetalae</taxon>
        <taxon>rosids</taxon>
        <taxon>fabids</taxon>
        <taxon>Rosales</taxon>
        <taxon>Rosaceae</taxon>
        <taxon>Amygdaloideae</taxon>
        <taxon>Maleae</taxon>
        <taxon>Malus</taxon>
    </lineage>
</organism>
<reference evidence="2 3" key="1">
    <citation type="journal article" date="2019" name="G3 (Bethesda)">
        <title>Sequencing of a Wild Apple (Malus baccata) Genome Unravels the Differences Between Cultivated and Wild Apple Species Regarding Disease Resistance and Cold Tolerance.</title>
        <authorList>
            <person name="Chen X."/>
        </authorList>
    </citation>
    <scope>NUCLEOTIDE SEQUENCE [LARGE SCALE GENOMIC DNA]</scope>
    <source>
        <strain evidence="3">cv. Shandingzi</strain>
        <tissue evidence="2">Leaves</tissue>
    </source>
</reference>
<evidence type="ECO:0000256" key="1">
    <source>
        <dbReference type="SAM" id="MobiDB-lite"/>
    </source>
</evidence>